<dbReference type="PANTHER" id="PTHR43272:SF33">
    <property type="entry name" value="AMP-BINDING DOMAIN-CONTAINING PROTEIN-RELATED"/>
    <property type="match status" value="1"/>
</dbReference>
<dbReference type="CDD" id="cd05907">
    <property type="entry name" value="VL_LC_FACS_like"/>
    <property type="match status" value="1"/>
</dbReference>
<dbReference type="PROSITE" id="PS00455">
    <property type="entry name" value="AMP_BINDING"/>
    <property type="match status" value="1"/>
</dbReference>
<keyword evidence="4" id="KW-0436">Ligase</keyword>
<dbReference type="PANTHER" id="PTHR43272">
    <property type="entry name" value="LONG-CHAIN-FATTY-ACID--COA LIGASE"/>
    <property type="match status" value="1"/>
</dbReference>
<evidence type="ECO:0000256" key="2">
    <source>
        <dbReference type="ARBA" id="ARBA00022840"/>
    </source>
</evidence>
<dbReference type="RefSeq" id="WP_134849164.1">
    <property type="nucleotide sequence ID" value="NZ_CP197400.1"/>
</dbReference>
<keyword evidence="2" id="KW-0067">ATP-binding</keyword>
<comment type="caution">
    <text evidence="4">The sequence shown here is derived from an EMBL/GenBank/DDBJ whole genome shotgun (WGS) entry which is preliminary data.</text>
</comment>
<keyword evidence="1" id="KW-0547">Nucleotide-binding</keyword>
<dbReference type="SUPFAM" id="SSF56801">
    <property type="entry name" value="Acetyl-CoA synthetase-like"/>
    <property type="match status" value="1"/>
</dbReference>
<proteinExistence type="predicted"/>
<sequence>MSRQRVVIPIIDVPQRYAENYPKECCLMVRNQLSGVWDEINWSTFGAMAHDLAKALVEAEVQEGDRIGVFSENSDKFLAADLGIFRAGAIAIPFYASSSPSQVQYMVEHSGMKLLFVGEQAQYVVARAAMKEMVRPLKLVLFDRTIDRDGEDIDSIYLEDFLRLGSEGEHDVELSLRRSRWSLDKTALILYTSGTSGTPKGVELTFRSVQAAIERHAEELRLLKPGKVSMNFLPLTHIFEKMWCYVCLTMGVRIAVNRNPKEILKALTEVHPHYMCNVPRFWEKVYVGVYEKIQSFPLVLRKMTDECIRVSRKYHFEYRAKGKKPPTALKMQYNFYSRTFLNLLRKKVGIERGLIYPVAGAALADKVQAFLLSIGVPIVYGYGLTETTATVCYCRQDGFEFGSIGRALGGVSIRIDEAAGGEILVKGDTVMKGYYLNPEANAAAFTEDGWFRTGDLGSMDAEGNVFFKERAKDLFKTANGKYIVPNQIENMLTSDGMIEQAVVIADGRSFVSALILPNWEKLISRLTELGIANLPEDKSALAKHPEVNKVLQQRIDEQLESLASYEKVKKFYVLTEPLSIDNGMLTNSLKTKRLVVEKCYEDAIRDLYSYHKLPDLTE</sequence>
<dbReference type="InterPro" id="IPR020845">
    <property type="entry name" value="AMP-binding_CS"/>
</dbReference>
<dbReference type="AlphaFoldDB" id="A0A4Y8WRD8"/>
<dbReference type="GO" id="GO:0016020">
    <property type="term" value="C:membrane"/>
    <property type="evidence" value="ECO:0007669"/>
    <property type="project" value="TreeGrafter"/>
</dbReference>
<dbReference type="Pfam" id="PF00501">
    <property type="entry name" value="AMP-binding"/>
    <property type="match status" value="1"/>
</dbReference>
<dbReference type="Pfam" id="PF23562">
    <property type="entry name" value="AMP-binding_C_3"/>
    <property type="match status" value="1"/>
</dbReference>
<evidence type="ECO:0000256" key="1">
    <source>
        <dbReference type="ARBA" id="ARBA00022741"/>
    </source>
</evidence>
<organism evidence="4 5">
    <name type="scientific">Porphyromonas levii</name>
    <dbReference type="NCBI Taxonomy" id="28114"/>
    <lineage>
        <taxon>Bacteria</taxon>
        <taxon>Pseudomonadati</taxon>
        <taxon>Bacteroidota</taxon>
        <taxon>Bacteroidia</taxon>
        <taxon>Bacteroidales</taxon>
        <taxon>Porphyromonadaceae</taxon>
        <taxon>Porphyromonas</taxon>
    </lineage>
</organism>
<dbReference type="GO" id="GO:0005524">
    <property type="term" value="F:ATP binding"/>
    <property type="evidence" value="ECO:0007669"/>
    <property type="project" value="UniProtKB-KW"/>
</dbReference>
<dbReference type="GO" id="GO:0004467">
    <property type="term" value="F:long-chain fatty acid-CoA ligase activity"/>
    <property type="evidence" value="ECO:0007669"/>
    <property type="project" value="TreeGrafter"/>
</dbReference>
<dbReference type="EMBL" id="SPNC01000015">
    <property type="protein sequence ID" value="TFH96662.1"/>
    <property type="molecule type" value="Genomic_DNA"/>
</dbReference>
<dbReference type="InterPro" id="IPR000873">
    <property type="entry name" value="AMP-dep_synth/lig_dom"/>
</dbReference>
<dbReference type="InterPro" id="IPR042099">
    <property type="entry name" value="ANL_N_sf"/>
</dbReference>
<keyword evidence="5" id="KW-1185">Reference proteome</keyword>
<name>A0A4Y8WRD8_9PORP</name>
<evidence type="ECO:0000259" key="3">
    <source>
        <dbReference type="Pfam" id="PF00501"/>
    </source>
</evidence>
<evidence type="ECO:0000313" key="5">
    <source>
        <dbReference type="Proteomes" id="UP000297225"/>
    </source>
</evidence>
<protein>
    <submittedName>
        <fullName evidence="4">Long-chain fatty acid--CoA ligase</fullName>
    </submittedName>
</protein>
<evidence type="ECO:0000313" key="4">
    <source>
        <dbReference type="EMBL" id="TFH96662.1"/>
    </source>
</evidence>
<reference evidence="4 5" key="1">
    <citation type="submission" date="2019-03" db="EMBL/GenBank/DDBJ databases">
        <title>Porphyromonas levii Isolated from the Uterus of Dairy Cows.</title>
        <authorList>
            <person name="Francis A.M."/>
        </authorList>
    </citation>
    <scope>NUCLEOTIDE SEQUENCE [LARGE SCALE GENOMIC DNA]</scope>
    <source>
        <strain evidence="4 5">AF5678</strain>
    </source>
</reference>
<dbReference type="Proteomes" id="UP000297225">
    <property type="component" value="Unassembled WGS sequence"/>
</dbReference>
<dbReference type="Gene3D" id="3.40.50.12780">
    <property type="entry name" value="N-terminal domain of ligase-like"/>
    <property type="match status" value="1"/>
</dbReference>
<dbReference type="OrthoDB" id="9803968at2"/>
<gene>
    <name evidence="4" type="ORF">E4P47_01870</name>
</gene>
<dbReference type="STRING" id="1122973.GCA_000379925_00076"/>
<feature type="domain" description="AMP-dependent synthetase/ligase" evidence="3">
    <location>
        <begin position="17"/>
        <end position="435"/>
    </location>
</feature>
<accession>A0A4Y8WRD8</accession>